<dbReference type="PANTHER" id="PTHR37486">
    <property type="entry name" value="STRINGENT STARVATION PROTEIN B"/>
    <property type="match status" value="1"/>
</dbReference>
<comment type="caution">
    <text evidence="2">The sequence shown here is derived from an EMBL/GenBank/DDBJ whole genome shotgun (WGS) entry which is preliminary data.</text>
</comment>
<evidence type="ECO:0000313" key="2">
    <source>
        <dbReference type="EMBL" id="PXF31747.1"/>
    </source>
</evidence>
<dbReference type="NCBIfam" id="NF008763">
    <property type="entry name" value="PRK11798.1-2"/>
    <property type="match status" value="1"/>
</dbReference>
<gene>
    <name evidence="2" type="ORF">WH50_08355</name>
</gene>
<organism evidence="2 3">
    <name type="scientific">Pokkaliibacter plantistimulans</name>
    <dbReference type="NCBI Taxonomy" id="1635171"/>
    <lineage>
        <taxon>Bacteria</taxon>
        <taxon>Pseudomonadati</taxon>
        <taxon>Pseudomonadota</taxon>
        <taxon>Gammaproteobacteria</taxon>
        <taxon>Oceanospirillales</taxon>
        <taxon>Balneatrichaceae</taxon>
        <taxon>Pokkaliibacter</taxon>
    </lineage>
</organism>
<evidence type="ECO:0008006" key="4">
    <source>
        <dbReference type="Google" id="ProtNLM"/>
    </source>
</evidence>
<dbReference type="Pfam" id="PF04386">
    <property type="entry name" value="SspB"/>
    <property type="match status" value="1"/>
</dbReference>
<keyword evidence="3" id="KW-1185">Reference proteome</keyword>
<reference evidence="2 3" key="1">
    <citation type="submission" date="2015-03" db="EMBL/GenBank/DDBJ databases">
        <authorList>
            <person name="Krishnan R."/>
            <person name="Midha S."/>
            <person name="Patil P.B."/>
            <person name="Rameshkumar N."/>
        </authorList>
    </citation>
    <scope>NUCLEOTIDE SEQUENCE [LARGE SCALE GENOMIC DNA]</scope>
    <source>
        <strain evidence="2 3">L1E11</strain>
    </source>
</reference>
<dbReference type="InterPro" id="IPR036760">
    <property type="entry name" value="SspB-like_sf"/>
</dbReference>
<feature type="region of interest" description="Disordered" evidence="1">
    <location>
        <begin position="120"/>
        <end position="151"/>
    </location>
</feature>
<sequence>MIPSRAFLARALYDWILENGWTPYVVVDAECPGVQVPVQHVQDGQIILNISPSAVQYLQMGNAELTFSARFGGVPMQVIAPIASVLAMYARENGQGMGFGMEPGADLLEQRLLEEATASSLEAVDGVSSKGDEPVEDADSKKKRPNLKVVK</sequence>
<evidence type="ECO:0000313" key="3">
    <source>
        <dbReference type="Proteomes" id="UP000248090"/>
    </source>
</evidence>
<dbReference type="InterPro" id="IPR007481">
    <property type="entry name" value="SspB"/>
</dbReference>
<dbReference type="SUPFAM" id="SSF101738">
    <property type="entry name" value="SspB-like"/>
    <property type="match status" value="1"/>
</dbReference>
<dbReference type="EMBL" id="LAPT01000034">
    <property type="protein sequence ID" value="PXF31747.1"/>
    <property type="molecule type" value="Genomic_DNA"/>
</dbReference>
<dbReference type="Proteomes" id="UP000248090">
    <property type="component" value="Unassembled WGS sequence"/>
</dbReference>
<feature type="compositionally biased region" description="Basic residues" evidence="1">
    <location>
        <begin position="141"/>
        <end position="151"/>
    </location>
</feature>
<dbReference type="RefSeq" id="WP_110186911.1">
    <property type="nucleotide sequence ID" value="NZ_CP177354.1"/>
</dbReference>
<accession>A0ABX5LYL8</accession>
<protein>
    <recommendedName>
        <fullName evidence="4">Peptidase</fullName>
    </recommendedName>
</protein>
<proteinExistence type="predicted"/>
<evidence type="ECO:0000256" key="1">
    <source>
        <dbReference type="SAM" id="MobiDB-lite"/>
    </source>
</evidence>
<dbReference type="PIRSF" id="PIRSF005276">
    <property type="entry name" value="SspB"/>
    <property type="match status" value="1"/>
</dbReference>
<name>A0ABX5LYL8_9GAMM</name>
<dbReference type="PANTHER" id="PTHR37486:SF1">
    <property type="entry name" value="STRINGENT STARVATION PROTEIN B"/>
    <property type="match status" value="1"/>
</dbReference>
<dbReference type="NCBIfam" id="NF008769">
    <property type="entry name" value="PRK11798.2-5"/>
    <property type="match status" value="1"/>
</dbReference>
<dbReference type="Gene3D" id="2.30.30.220">
    <property type="entry name" value="SspB-like"/>
    <property type="match status" value="1"/>
</dbReference>